<keyword evidence="3" id="KW-1185">Reference proteome</keyword>
<protein>
    <recommendedName>
        <fullName evidence="1">Transposase MuDR plant domain-containing protein</fullName>
    </recommendedName>
</protein>
<evidence type="ECO:0000313" key="3">
    <source>
        <dbReference type="Proteomes" id="UP000554482"/>
    </source>
</evidence>
<feature type="domain" description="Transposase MuDR plant" evidence="1">
    <location>
        <begin position="167"/>
        <end position="211"/>
    </location>
</feature>
<feature type="non-terminal residue" evidence="2">
    <location>
        <position position="212"/>
    </location>
</feature>
<dbReference type="Proteomes" id="UP000554482">
    <property type="component" value="Unassembled WGS sequence"/>
</dbReference>
<dbReference type="Pfam" id="PF03108">
    <property type="entry name" value="DBD_Tnp_Mut"/>
    <property type="match status" value="1"/>
</dbReference>
<comment type="caution">
    <text evidence="2">The sequence shown here is derived from an EMBL/GenBank/DDBJ whole genome shotgun (WGS) entry which is preliminary data.</text>
</comment>
<reference evidence="2 3" key="1">
    <citation type="submission" date="2020-06" db="EMBL/GenBank/DDBJ databases">
        <title>Transcriptomic and genomic resources for Thalictrum thalictroides and T. hernandezii: Facilitating candidate gene discovery in an emerging model plant lineage.</title>
        <authorList>
            <person name="Arias T."/>
            <person name="Riano-Pachon D.M."/>
            <person name="Di Stilio V.S."/>
        </authorList>
    </citation>
    <scope>NUCLEOTIDE SEQUENCE [LARGE SCALE GENOMIC DNA]</scope>
    <source>
        <strain evidence="3">cv. WT478/WT964</strain>
        <tissue evidence="2">Leaves</tissue>
    </source>
</reference>
<dbReference type="InterPro" id="IPR004332">
    <property type="entry name" value="Transposase_MuDR"/>
</dbReference>
<evidence type="ECO:0000259" key="1">
    <source>
        <dbReference type="Pfam" id="PF03108"/>
    </source>
</evidence>
<name>A0A7J6WQE0_THATH</name>
<organism evidence="2 3">
    <name type="scientific">Thalictrum thalictroides</name>
    <name type="common">Rue-anemone</name>
    <name type="synonym">Anemone thalictroides</name>
    <dbReference type="NCBI Taxonomy" id="46969"/>
    <lineage>
        <taxon>Eukaryota</taxon>
        <taxon>Viridiplantae</taxon>
        <taxon>Streptophyta</taxon>
        <taxon>Embryophyta</taxon>
        <taxon>Tracheophyta</taxon>
        <taxon>Spermatophyta</taxon>
        <taxon>Magnoliopsida</taxon>
        <taxon>Ranunculales</taxon>
        <taxon>Ranunculaceae</taxon>
        <taxon>Thalictroideae</taxon>
        <taxon>Thalictrum</taxon>
    </lineage>
</organism>
<gene>
    <name evidence="2" type="ORF">FRX31_010834</name>
</gene>
<accession>A0A7J6WQE0</accession>
<dbReference type="EMBL" id="JABWDY010011742">
    <property type="protein sequence ID" value="KAF5199579.1"/>
    <property type="molecule type" value="Genomic_DNA"/>
</dbReference>
<dbReference type="AlphaFoldDB" id="A0A7J6WQE0"/>
<proteinExistence type="predicted"/>
<evidence type="ECO:0000313" key="2">
    <source>
        <dbReference type="EMBL" id="KAF5199579.1"/>
    </source>
</evidence>
<sequence length="212" mass="24371">SVVNLPIEEQLTDLCVDQPIEDQGFTEQEDVADNTFTDNAFENENIIVVKDKKGGQRVYDVNRVDDGNEYEDPYFQSDEDDVDYMEENDEYESVEDDDVSVDDDVVASAGRVDKQFDDPEPINAQQEVDITSVGDIIAPEWDREYLKNTARIEEKLPNFDVGSDLVLFVGQRWENIKICRAFIRDYAITKKFAIFFPKNNSDKIVAVCREEN</sequence>
<feature type="non-terminal residue" evidence="2">
    <location>
        <position position="1"/>
    </location>
</feature>